<proteinExistence type="predicted"/>
<dbReference type="AlphaFoldDB" id="A0ABD1IR74"/>
<keyword evidence="2" id="KW-1185">Reference proteome</keyword>
<protein>
    <submittedName>
        <fullName evidence="1">Uncharacterized protein</fullName>
    </submittedName>
</protein>
<dbReference type="PANTHER" id="PTHR33480:SF5">
    <property type="entry name" value="SI:DKEY-51D8.9"/>
    <property type="match status" value="1"/>
</dbReference>
<evidence type="ECO:0000313" key="1">
    <source>
        <dbReference type="EMBL" id="KAL2076455.1"/>
    </source>
</evidence>
<accession>A0ABD1IR74</accession>
<reference evidence="1 2" key="1">
    <citation type="submission" date="2024-09" db="EMBL/GenBank/DDBJ databases">
        <title>A chromosome-level genome assembly of Gray's grenadier anchovy, Coilia grayii.</title>
        <authorList>
            <person name="Fu Z."/>
        </authorList>
    </citation>
    <scope>NUCLEOTIDE SEQUENCE [LARGE SCALE GENOMIC DNA]</scope>
    <source>
        <strain evidence="1">G4</strain>
        <tissue evidence="1">Muscle</tissue>
    </source>
</reference>
<dbReference type="Proteomes" id="UP001591681">
    <property type="component" value="Unassembled WGS sequence"/>
</dbReference>
<name>A0ABD1IR74_9TELE</name>
<evidence type="ECO:0000313" key="2">
    <source>
        <dbReference type="Proteomes" id="UP001591681"/>
    </source>
</evidence>
<gene>
    <name evidence="1" type="ORF">ACEWY4_027919</name>
</gene>
<organism evidence="1 2">
    <name type="scientific">Coilia grayii</name>
    <name type="common">Gray's grenadier anchovy</name>
    <dbReference type="NCBI Taxonomy" id="363190"/>
    <lineage>
        <taxon>Eukaryota</taxon>
        <taxon>Metazoa</taxon>
        <taxon>Chordata</taxon>
        <taxon>Craniata</taxon>
        <taxon>Vertebrata</taxon>
        <taxon>Euteleostomi</taxon>
        <taxon>Actinopterygii</taxon>
        <taxon>Neopterygii</taxon>
        <taxon>Teleostei</taxon>
        <taxon>Clupei</taxon>
        <taxon>Clupeiformes</taxon>
        <taxon>Clupeoidei</taxon>
        <taxon>Engraulidae</taxon>
        <taxon>Coilinae</taxon>
        <taxon>Coilia</taxon>
    </lineage>
</organism>
<comment type="caution">
    <text evidence="1">The sequence shown here is derived from an EMBL/GenBank/DDBJ whole genome shotgun (WGS) entry which is preliminary data.</text>
</comment>
<dbReference type="EMBL" id="JBHFQA010000339">
    <property type="protein sequence ID" value="KAL2076455.1"/>
    <property type="molecule type" value="Genomic_DNA"/>
</dbReference>
<sequence length="359" mass="40998">MRLSKTSDGKRAVTNKHFCLFCGKAYSKMARYLEQMHQKETEVARALAFPKLSKMRRMQLDLLRKRGNHAHIEVMSAGKGILLPCKKSSELVNANDFMHCLQVKAVLHCHGLFKRKFLWKHMSRCNLARKCGPPPPGKTRIQALCAYAQPVPEGVSQRLWKLISAMTQDDITDTIKGDRCVIKMGEHLYSKLGSDSTKHQYIRQKMREVGRLLLHSKNEGHLKTMSDFVIPANFPHVIRAVQHVSGFNAEKHNLRIPSLALKLGHSLKKIANIIECDAMISGQKETAQHARHFKQVYDTKWNEYISSPALRTLTEAKYNAPQLLPFTDDVRKLHMYLDDNQKKMVASFLQYPTTRTGPA</sequence>
<dbReference type="PANTHER" id="PTHR33480">
    <property type="entry name" value="SET DOMAIN-CONTAINING PROTEIN-RELATED"/>
    <property type="match status" value="1"/>
</dbReference>